<keyword evidence="2" id="KW-1185">Reference proteome</keyword>
<evidence type="ECO:0000256" key="1">
    <source>
        <dbReference type="SAM" id="MobiDB-lite"/>
    </source>
</evidence>
<accession>A0A183V3D9</accession>
<sequence length="50" mass="5242">LEAGAKATQRAELQPALNPDISKVGSESRRGHANLEGRTEAKADVSKLGL</sequence>
<evidence type="ECO:0000313" key="3">
    <source>
        <dbReference type="WBParaSite" id="TCNE_0001526001-mRNA-1"/>
    </source>
</evidence>
<feature type="compositionally biased region" description="Basic and acidic residues" evidence="1">
    <location>
        <begin position="26"/>
        <end position="50"/>
    </location>
</feature>
<feature type="region of interest" description="Disordered" evidence="1">
    <location>
        <begin position="1"/>
        <end position="50"/>
    </location>
</feature>
<proteinExistence type="predicted"/>
<dbReference type="AlphaFoldDB" id="A0A183V3D9"/>
<protein>
    <submittedName>
        <fullName evidence="3">Copper-containing nitrite reductase</fullName>
    </submittedName>
</protein>
<organism evidence="2 3">
    <name type="scientific">Toxocara canis</name>
    <name type="common">Canine roundworm</name>
    <dbReference type="NCBI Taxonomy" id="6265"/>
    <lineage>
        <taxon>Eukaryota</taxon>
        <taxon>Metazoa</taxon>
        <taxon>Ecdysozoa</taxon>
        <taxon>Nematoda</taxon>
        <taxon>Chromadorea</taxon>
        <taxon>Rhabditida</taxon>
        <taxon>Spirurina</taxon>
        <taxon>Ascaridomorpha</taxon>
        <taxon>Ascaridoidea</taxon>
        <taxon>Toxocaridae</taxon>
        <taxon>Toxocara</taxon>
    </lineage>
</organism>
<evidence type="ECO:0000313" key="2">
    <source>
        <dbReference type="Proteomes" id="UP000050794"/>
    </source>
</evidence>
<dbReference type="Proteomes" id="UP000050794">
    <property type="component" value="Unassembled WGS sequence"/>
</dbReference>
<reference evidence="3" key="1">
    <citation type="submission" date="2016-06" db="UniProtKB">
        <authorList>
            <consortium name="WormBaseParasite"/>
        </authorList>
    </citation>
    <scope>IDENTIFICATION</scope>
</reference>
<name>A0A183V3D9_TOXCA</name>
<dbReference type="WBParaSite" id="TCNE_0001526001-mRNA-1">
    <property type="protein sequence ID" value="TCNE_0001526001-mRNA-1"/>
    <property type="gene ID" value="TCNE_0001526001"/>
</dbReference>